<evidence type="ECO:0000259" key="1">
    <source>
        <dbReference type="Pfam" id="PF04991"/>
    </source>
</evidence>
<dbReference type="Pfam" id="PF04991">
    <property type="entry name" value="LicD"/>
    <property type="match status" value="1"/>
</dbReference>
<dbReference type="InterPro" id="IPR052942">
    <property type="entry name" value="LPS_cholinephosphotransferase"/>
</dbReference>
<organism evidence="2 3">
    <name type="scientific">Sutterella parvirubra YIT 11816</name>
    <dbReference type="NCBI Taxonomy" id="762967"/>
    <lineage>
        <taxon>Bacteria</taxon>
        <taxon>Pseudomonadati</taxon>
        <taxon>Pseudomonadota</taxon>
        <taxon>Betaproteobacteria</taxon>
        <taxon>Burkholderiales</taxon>
        <taxon>Sutterellaceae</taxon>
        <taxon>Sutterella</taxon>
    </lineage>
</organism>
<dbReference type="HOGENOM" id="CLU_075543_1_0_4"/>
<name>H3KG52_9BURK</name>
<gene>
    <name evidence="2" type="ORF">HMPREF9440_01731</name>
</gene>
<dbReference type="RefSeq" id="WP_008542815.1">
    <property type="nucleotide sequence ID" value="NZ_JH604988.1"/>
</dbReference>
<dbReference type="OrthoDB" id="9786100at2"/>
<proteinExistence type="predicted"/>
<dbReference type="InterPro" id="IPR007074">
    <property type="entry name" value="LicD/FKTN/FKRP_NTP_transf"/>
</dbReference>
<dbReference type="PATRIC" id="fig|762967.3.peg.1359"/>
<dbReference type="PANTHER" id="PTHR43404">
    <property type="entry name" value="LIPOPOLYSACCHARIDE CHOLINEPHOSPHOTRANSFERASE LICD"/>
    <property type="match status" value="1"/>
</dbReference>
<protein>
    <submittedName>
        <fullName evidence="2">LICD family protein</fullName>
    </submittedName>
</protein>
<dbReference type="Proteomes" id="UP000004956">
    <property type="component" value="Unassembled WGS sequence"/>
</dbReference>
<evidence type="ECO:0000313" key="3">
    <source>
        <dbReference type="Proteomes" id="UP000004956"/>
    </source>
</evidence>
<dbReference type="AlphaFoldDB" id="H3KG52"/>
<sequence>MTAPGLTDDELKRYHAAIVRQLFDFDDLCRANGIEYMLSFGTLLGAVRHKGLIPWDDDVDVMMMEEEFEKLLKVELPDFLEIDRTRITKLNDKRFRYARAPRLDDWKPVFIDIFVMKETGSMAEPLTRLLQWVNDRHKLPKGHPMRIFKSLVKYPLKPVRNLLRGWADRQEDKTRIRYTHHLYQDISFPKEKFLPVRRELDFCGRKMPGPCVPESYLRIQYGPDFMTPLPPAKRRFRVHRIDF</sequence>
<reference evidence="2 3" key="1">
    <citation type="submission" date="2011-11" db="EMBL/GenBank/DDBJ databases">
        <authorList>
            <person name="Weinstock G."/>
            <person name="Sodergren E."/>
            <person name="Clifton S."/>
            <person name="Fulton L."/>
            <person name="Fulton B."/>
            <person name="Courtney L."/>
            <person name="Fronick C."/>
            <person name="Harrison M."/>
            <person name="Strong C."/>
            <person name="Farmer C."/>
            <person name="Delahaunty K."/>
            <person name="Markovic C."/>
            <person name="Hall O."/>
            <person name="Minx P."/>
            <person name="Tomlinson C."/>
            <person name="Mitreva M."/>
            <person name="Hou S."/>
            <person name="Chen J."/>
            <person name="Wollam A."/>
            <person name="Pepin K.H."/>
            <person name="Johnson M."/>
            <person name="Bhonagiri V."/>
            <person name="Zhang X."/>
            <person name="Suruliraj S."/>
            <person name="Warren W."/>
            <person name="Chinwalla A."/>
            <person name="Mardis E.R."/>
            <person name="Wilson R.K."/>
        </authorList>
    </citation>
    <scope>NUCLEOTIDE SEQUENCE [LARGE SCALE GENOMIC DNA]</scope>
    <source>
        <strain evidence="2 3">YIT 11816</strain>
    </source>
</reference>
<dbReference type="EMBL" id="AFBQ01000260">
    <property type="protein sequence ID" value="EHY30890.1"/>
    <property type="molecule type" value="Genomic_DNA"/>
</dbReference>
<dbReference type="STRING" id="762967.HMPREF9440_01731"/>
<keyword evidence="3" id="KW-1185">Reference proteome</keyword>
<dbReference type="GO" id="GO:0009100">
    <property type="term" value="P:glycoprotein metabolic process"/>
    <property type="evidence" value="ECO:0007669"/>
    <property type="project" value="UniProtKB-ARBA"/>
</dbReference>
<evidence type="ECO:0000313" key="2">
    <source>
        <dbReference type="EMBL" id="EHY30890.1"/>
    </source>
</evidence>
<accession>H3KG52</accession>
<comment type="caution">
    <text evidence="2">The sequence shown here is derived from an EMBL/GenBank/DDBJ whole genome shotgun (WGS) entry which is preliminary data.</text>
</comment>
<feature type="domain" description="LicD/FKTN/FKRP nucleotidyltransferase" evidence="1">
    <location>
        <begin position="29"/>
        <end position="222"/>
    </location>
</feature>
<dbReference type="PANTHER" id="PTHR43404:SF1">
    <property type="entry name" value="MNN4P"/>
    <property type="match status" value="1"/>
</dbReference>